<organism evidence="3 4">
    <name type="scientific">Streptomyces glomeratus</name>
    <dbReference type="NCBI Taxonomy" id="284452"/>
    <lineage>
        <taxon>Bacteria</taxon>
        <taxon>Bacillati</taxon>
        <taxon>Actinomycetota</taxon>
        <taxon>Actinomycetes</taxon>
        <taxon>Kitasatosporales</taxon>
        <taxon>Streptomycetaceae</taxon>
        <taxon>Streptomyces</taxon>
    </lineage>
</organism>
<evidence type="ECO:0000313" key="4">
    <source>
        <dbReference type="Proteomes" id="UP001501532"/>
    </source>
</evidence>
<dbReference type="InterPro" id="IPR013856">
    <property type="entry name" value="Peptidase_M4_domain"/>
</dbReference>
<dbReference type="Proteomes" id="UP001501532">
    <property type="component" value="Unassembled WGS sequence"/>
</dbReference>
<feature type="compositionally biased region" description="Low complexity" evidence="1">
    <location>
        <begin position="17"/>
        <end position="27"/>
    </location>
</feature>
<accession>A0ABP6M2C3</accession>
<name>A0ABP6M2C3_9ACTN</name>
<dbReference type="SUPFAM" id="SSF55486">
    <property type="entry name" value="Metalloproteases ('zincins'), catalytic domain"/>
    <property type="match status" value="1"/>
</dbReference>
<feature type="region of interest" description="Disordered" evidence="1">
    <location>
        <begin position="11"/>
        <end position="31"/>
    </location>
</feature>
<dbReference type="EMBL" id="BAAAUF010000076">
    <property type="protein sequence ID" value="GAA3073377.1"/>
    <property type="molecule type" value="Genomic_DNA"/>
</dbReference>
<feature type="domain" description="Peptidase M4" evidence="2">
    <location>
        <begin position="83"/>
        <end position="137"/>
    </location>
</feature>
<dbReference type="Pfam" id="PF01447">
    <property type="entry name" value="Peptidase_M4"/>
    <property type="match status" value="1"/>
</dbReference>
<dbReference type="Gene3D" id="3.10.170.10">
    <property type="match status" value="1"/>
</dbReference>
<sequence length="470" mass="52092">MCADTVYVWEDDPGAPPSSRSPVARPAPKLDQPPLPVVIEGSVPGAFHSSDYKLRYWSAADAARRTIDWVKEAVPGELKWHKDVGRKLTVHLDDGERFNAWYNRTGVYFFHGTANNQTIYSAESPDIVSHEMGHAVLDAINPRLFGVNDPQVYAFHEAFGDISSMLSSLTVDGFCSAVIFDTGGDLKKSSRLSRTGEQMAWALRRSRPHKVEQTCLRDAANEFYYMDPMTLPLRAPAVQLCAEEHSFSRVFSAAFLDALAETFYGNTVERLQDSAKEMAKILVAAVAATPMSTRHFADVAAHMLAVDRVMYSGSHSVELRAAFVDRGILSLSESSELTQAVLDSGTEAIERVIGAETLEWPELSAMPMPGARYGLRENFLVIAPSEPPRFVNPVPPNGDDENRPQRAATFFVDSLFSQGEIRVPDELITEKSPMYRQIESYTHEIVRAASGLYELRRVGFDDSNEGKGHP</sequence>
<reference evidence="4" key="1">
    <citation type="journal article" date="2019" name="Int. J. Syst. Evol. Microbiol.">
        <title>The Global Catalogue of Microorganisms (GCM) 10K type strain sequencing project: providing services to taxonomists for standard genome sequencing and annotation.</title>
        <authorList>
            <consortium name="The Broad Institute Genomics Platform"/>
            <consortium name="The Broad Institute Genome Sequencing Center for Infectious Disease"/>
            <person name="Wu L."/>
            <person name="Ma J."/>
        </authorList>
    </citation>
    <scope>NUCLEOTIDE SEQUENCE [LARGE SCALE GENOMIC DNA]</scope>
    <source>
        <strain evidence="4">JCM 9091</strain>
    </source>
</reference>
<keyword evidence="4" id="KW-1185">Reference proteome</keyword>
<proteinExistence type="predicted"/>
<gene>
    <name evidence="3" type="ORF">GCM10010448_65080</name>
</gene>
<evidence type="ECO:0000259" key="2">
    <source>
        <dbReference type="Pfam" id="PF01447"/>
    </source>
</evidence>
<evidence type="ECO:0000313" key="3">
    <source>
        <dbReference type="EMBL" id="GAA3073377.1"/>
    </source>
</evidence>
<evidence type="ECO:0000256" key="1">
    <source>
        <dbReference type="SAM" id="MobiDB-lite"/>
    </source>
</evidence>
<protein>
    <recommendedName>
        <fullName evidence="2">Peptidase M4 domain-containing protein</fullName>
    </recommendedName>
</protein>
<comment type="caution">
    <text evidence="3">The sequence shown here is derived from an EMBL/GenBank/DDBJ whole genome shotgun (WGS) entry which is preliminary data.</text>
</comment>